<dbReference type="InterPro" id="IPR017871">
    <property type="entry name" value="ABC_transporter-like_CS"/>
</dbReference>
<dbReference type="GO" id="GO:0015833">
    <property type="term" value="P:peptide transport"/>
    <property type="evidence" value="ECO:0007669"/>
    <property type="project" value="InterPro"/>
</dbReference>
<dbReference type="SUPFAM" id="SSF52540">
    <property type="entry name" value="P-loop containing nucleoside triphosphate hydrolases"/>
    <property type="match status" value="1"/>
</dbReference>
<dbReference type="AlphaFoldDB" id="A0A411YFH3"/>
<dbReference type="Proteomes" id="UP000291469">
    <property type="component" value="Chromosome"/>
</dbReference>
<proteinExistence type="inferred from homology"/>
<dbReference type="Gene3D" id="3.40.50.300">
    <property type="entry name" value="P-loop containing nucleotide triphosphate hydrolases"/>
    <property type="match status" value="1"/>
</dbReference>
<evidence type="ECO:0000256" key="7">
    <source>
        <dbReference type="ARBA" id="ARBA00023136"/>
    </source>
</evidence>
<keyword evidence="4" id="KW-1003">Cell membrane</keyword>
<dbReference type="GO" id="GO:0016887">
    <property type="term" value="F:ATP hydrolysis activity"/>
    <property type="evidence" value="ECO:0007669"/>
    <property type="project" value="InterPro"/>
</dbReference>
<dbReference type="InterPro" id="IPR003593">
    <property type="entry name" value="AAA+_ATPase"/>
</dbReference>
<dbReference type="Pfam" id="PF00005">
    <property type="entry name" value="ABC_tran"/>
    <property type="match status" value="1"/>
</dbReference>
<evidence type="ECO:0000313" key="10">
    <source>
        <dbReference type="EMBL" id="QBI19857.1"/>
    </source>
</evidence>
<comment type="subcellular location">
    <subcellularLocation>
        <location evidence="1">Cell membrane</location>
        <topology evidence="1">Peripheral membrane protein</topology>
    </subcellularLocation>
</comment>
<dbReference type="NCBIfam" id="TIGR01727">
    <property type="entry name" value="oligo_HPY"/>
    <property type="match status" value="1"/>
</dbReference>
<evidence type="ECO:0000256" key="4">
    <source>
        <dbReference type="ARBA" id="ARBA00022475"/>
    </source>
</evidence>
<sequence>MTEALLELRDLRVWLPSADGLVPVVHGIDLDVRERTIHGIAGESGSGKSLTASSVLGLLPPGGTASGSVRFRGQELLGMPMRALRRIRGNEIAMVFQDPMTTLHPMLRVERLLTEHLRHHRRTSARSARHRAVELLRMVRVPDPEGALRAFPHQFSGGMRQRLALAIALACEPRVLIADEPTTALDVTVQAEILGLLDSFRDELGIAIVLITHDLGVLAAMADELAVFYAGRVVEHGTADQLLTEPRHPYTRGLLEALPGGGADEDAQSPDGQGPGFLQSIPGRPPSPLELPPGCAFHPRCGYALASCREHVPDLVRLEDGRRSACPVDPLVPVTDRMG</sequence>
<protein>
    <submittedName>
        <fullName evidence="10">ABC transporter ATP-binding protein</fullName>
    </submittedName>
</protein>
<name>A0A411YFH3_9ACTN</name>
<reference evidence="10 11" key="1">
    <citation type="submission" date="2019-01" db="EMBL/GenBank/DDBJ databases">
        <title>Egibacter rhizosphaerae EGI 80759T.</title>
        <authorList>
            <person name="Chen D.-D."/>
            <person name="Tian Y."/>
            <person name="Jiao J.-Y."/>
            <person name="Zhang X.-T."/>
            <person name="Zhang Y.-G."/>
            <person name="Zhang Y."/>
            <person name="Xiao M."/>
            <person name="Shu W.-S."/>
            <person name="Li W.-J."/>
        </authorList>
    </citation>
    <scope>NUCLEOTIDE SEQUENCE [LARGE SCALE GENOMIC DNA]</scope>
    <source>
        <strain evidence="10 11">EGI 80759</strain>
    </source>
</reference>
<comment type="similarity">
    <text evidence="2">Belongs to the ABC transporter superfamily.</text>
</comment>
<dbReference type="InterPro" id="IPR003439">
    <property type="entry name" value="ABC_transporter-like_ATP-bd"/>
</dbReference>
<feature type="region of interest" description="Disordered" evidence="8">
    <location>
        <begin position="258"/>
        <end position="285"/>
    </location>
</feature>
<dbReference type="EMBL" id="CP036402">
    <property type="protein sequence ID" value="QBI19857.1"/>
    <property type="molecule type" value="Genomic_DNA"/>
</dbReference>
<dbReference type="PANTHER" id="PTHR43297">
    <property type="entry name" value="OLIGOPEPTIDE TRANSPORT ATP-BINDING PROTEIN APPD"/>
    <property type="match status" value="1"/>
</dbReference>
<evidence type="ECO:0000256" key="6">
    <source>
        <dbReference type="ARBA" id="ARBA00022840"/>
    </source>
</evidence>
<evidence type="ECO:0000256" key="2">
    <source>
        <dbReference type="ARBA" id="ARBA00005417"/>
    </source>
</evidence>
<dbReference type="Pfam" id="PF08352">
    <property type="entry name" value="oligo_HPY"/>
    <property type="match status" value="1"/>
</dbReference>
<evidence type="ECO:0000256" key="3">
    <source>
        <dbReference type="ARBA" id="ARBA00022448"/>
    </source>
</evidence>
<dbReference type="InterPro" id="IPR013563">
    <property type="entry name" value="Oligopep_ABC_C"/>
</dbReference>
<dbReference type="InterPro" id="IPR050388">
    <property type="entry name" value="ABC_Ni/Peptide_Import"/>
</dbReference>
<accession>A0A411YFH3</accession>
<gene>
    <name evidence="10" type="ORF">ER308_10000</name>
</gene>
<keyword evidence="7" id="KW-0472">Membrane</keyword>
<keyword evidence="11" id="KW-1185">Reference proteome</keyword>
<dbReference type="InterPro" id="IPR027417">
    <property type="entry name" value="P-loop_NTPase"/>
</dbReference>
<dbReference type="PROSITE" id="PS00211">
    <property type="entry name" value="ABC_TRANSPORTER_1"/>
    <property type="match status" value="1"/>
</dbReference>
<evidence type="ECO:0000256" key="1">
    <source>
        <dbReference type="ARBA" id="ARBA00004202"/>
    </source>
</evidence>
<feature type="domain" description="ABC transporter" evidence="9">
    <location>
        <begin position="6"/>
        <end position="255"/>
    </location>
</feature>
<dbReference type="KEGG" id="erz:ER308_10000"/>
<dbReference type="OrthoDB" id="5357528at2"/>
<evidence type="ECO:0000313" key="11">
    <source>
        <dbReference type="Proteomes" id="UP000291469"/>
    </source>
</evidence>
<keyword evidence="6 10" id="KW-0067">ATP-binding</keyword>
<dbReference type="PANTHER" id="PTHR43297:SF2">
    <property type="entry name" value="DIPEPTIDE TRANSPORT ATP-BINDING PROTEIN DPPD"/>
    <property type="match status" value="1"/>
</dbReference>
<dbReference type="CDD" id="cd03257">
    <property type="entry name" value="ABC_NikE_OppD_transporters"/>
    <property type="match status" value="1"/>
</dbReference>
<keyword evidence="3" id="KW-0813">Transport</keyword>
<dbReference type="SMART" id="SM00382">
    <property type="entry name" value="AAA"/>
    <property type="match status" value="1"/>
</dbReference>
<keyword evidence="5" id="KW-0547">Nucleotide-binding</keyword>
<organism evidence="10 11">
    <name type="scientific">Egibacter rhizosphaerae</name>
    <dbReference type="NCBI Taxonomy" id="1670831"/>
    <lineage>
        <taxon>Bacteria</taxon>
        <taxon>Bacillati</taxon>
        <taxon>Actinomycetota</taxon>
        <taxon>Nitriliruptoria</taxon>
        <taxon>Egibacterales</taxon>
        <taxon>Egibacteraceae</taxon>
        <taxon>Egibacter</taxon>
    </lineage>
</organism>
<dbReference type="GO" id="GO:0005886">
    <property type="term" value="C:plasma membrane"/>
    <property type="evidence" value="ECO:0007669"/>
    <property type="project" value="UniProtKB-SubCell"/>
</dbReference>
<dbReference type="FunFam" id="3.40.50.300:FF:000016">
    <property type="entry name" value="Oligopeptide ABC transporter ATP-binding component"/>
    <property type="match status" value="1"/>
</dbReference>
<dbReference type="GO" id="GO:0005524">
    <property type="term" value="F:ATP binding"/>
    <property type="evidence" value="ECO:0007669"/>
    <property type="project" value="UniProtKB-KW"/>
</dbReference>
<evidence type="ECO:0000256" key="5">
    <source>
        <dbReference type="ARBA" id="ARBA00022741"/>
    </source>
</evidence>
<dbReference type="RefSeq" id="WP_131154854.1">
    <property type="nucleotide sequence ID" value="NZ_CP036402.1"/>
</dbReference>
<dbReference type="PROSITE" id="PS50893">
    <property type="entry name" value="ABC_TRANSPORTER_2"/>
    <property type="match status" value="1"/>
</dbReference>
<evidence type="ECO:0000256" key="8">
    <source>
        <dbReference type="SAM" id="MobiDB-lite"/>
    </source>
</evidence>
<evidence type="ECO:0000259" key="9">
    <source>
        <dbReference type="PROSITE" id="PS50893"/>
    </source>
</evidence>